<feature type="region of interest" description="Disordered" evidence="1">
    <location>
        <begin position="30"/>
        <end position="51"/>
    </location>
</feature>
<evidence type="ECO:0000313" key="3">
    <source>
        <dbReference type="EMBL" id="MFC0388291.1"/>
    </source>
</evidence>
<evidence type="ECO:0000256" key="2">
    <source>
        <dbReference type="SAM" id="SignalP"/>
    </source>
</evidence>
<keyword evidence="4" id="KW-1185">Reference proteome</keyword>
<dbReference type="Gene3D" id="2.60.40.1880">
    <property type="entry name" value="Invasion associated locus B (IalB) protein"/>
    <property type="match status" value="1"/>
</dbReference>
<organism evidence="3 4">
    <name type="scientific">Muricoccus vinaceus</name>
    <dbReference type="NCBI Taxonomy" id="424704"/>
    <lineage>
        <taxon>Bacteria</taxon>
        <taxon>Pseudomonadati</taxon>
        <taxon>Pseudomonadota</taxon>
        <taxon>Alphaproteobacteria</taxon>
        <taxon>Acetobacterales</taxon>
        <taxon>Roseomonadaceae</taxon>
        <taxon>Muricoccus</taxon>
    </lineage>
</organism>
<proteinExistence type="predicted"/>
<dbReference type="Pfam" id="PF06776">
    <property type="entry name" value="IalB"/>
    <property type="match status" value="1"/>
</dbReference>
<accession>A0ABV6IXF8</accession>
<sequence length="188" mass="19796">MIRPFLALAALILAAPAFLAAPALAQARNEPRGESRAAAPAQPATGPQRLGTFGEWTAATHTENGGKVCYAFTRPEGNANALLTVTHRAQGRDQVALRIGRAFPRNAEVTVDVGGKDLNFYTAGDNAFARNGGATVAAFRSGREAEAKSPAANNRSTTETFSLQGFSAAYDAISRECPPGEAPARRRR</sequence>
<dbReference type="InterPro" id="IPR010642">
    <property type="entry name" value="Invasion_prot_B"/>
</dbReference>
<reference evidence="3 4" key="1">
    <citation type="submission" date="2024-09" db="EMBL/GenBank/DDBJ databases">
        <authorList>
            <person name="Sun Q."/>
            <person name="Mori K."/>
        </authorList>
    </citation>
    <scope>NUCLEOTIDE SEQUENCE [LARGE SCALE GENOMIC DNA]</scope>
    <source>
        <strain evidence="3 4">CCM 7468</strain>
    </source>
</reference>
<gene>
    <name evidence="3" type="ORF">ACFFIC_22525</name>
</gene>
<evidence type="ECO:0000256" key="1">
    <source>
        <dbReference type="SAM" id="MobiDB-lite"/>
    </source>
</evidence>
<dbReference type="RefSeq" id="WP_377054552.1">
    <property type="nucleotide sequence ID" value="NZ_JBHLVZ010000083.1"/>
</dbReference>
<evidence type="ECO:0000313" key="4">
    <source>
        <dbReference type="Proteomes" id="UP001589789"/>
    </source>
</evidence>
<comment type="caution">
    <text evidence="3">The sequence shown here is derived from an EMBL/GenBank/DDBJ whole genome shotgun (WGS) entry which is preliminary data.</text>
</comment>
<feature type="signal peptide" evidence="2">
    <location>
        <begin position="1"/>
        <end position="25"/>
    </location>
</feature>
<feature type="chain" id="PRO_5045101197" evidence="2">
    <location>
        <begin position="26"/>
        <end position="188"/>
    </location>
</feature>
<dbReference type="Proteomes" id="UP001589789">
    <property type="component" value="Unassembled WGS sequence"/>
</dbReference>
<keyword evidence="2" id="KW-0732">Signal</keyword>
<dbReference type="EMBL" id="JBHLVZ010000083">
    <property type="protein sequence ID" value="MFC0388291.1"/>
    <property type="molecule type" value="Genomic_DNA"/>
</dbReference>
<protein>
    <submittedName>
        <fullName evidence="3">Invasion associated locus B family protein</fullName>
    </submittedName>
</protein>
<dbReference type="InterPro" id="IPR038696">
    <property type="entry name" value="IalB_sf"/>
</dbReference>
<name>A0ABV6IXF8_9PROT</name>